<evidence type="ECO:0000313" key="2">
    <source>
        <dbReference type="EMBL" id="EJN57670.1"/>
    </source>
</evidence>
<dbReference type="PANTHER" id="PTHR43586:SF15">
    <property type="entry name" value="BLR3095 PROTEIN"/>
    <property type="match status" value="1"/>
</dbReference>
<dbReference type="AlphaFoldDB" id="J2ZAK7"/>
<dbReference type="Gene3D" id="3.40.640.10">
    <property type="entry name" value="Type I PLP-dependent aspartate aminotransferase-like (Major domain)"/>
    <property type="match status" value="1"/>
</dbReference>
<dbReference type="SUPFAM" id="SSF53383">
    <property type="entry name" value="PLP-dependent transferases"/>
    <property type="match status" value="1"/>
</dbReference>
<protein>
    <recommendedName>
        <fullName evidence="1">Aminotransferase class V domain-containing protein</fullName>
    </recommendedName>
</protein>
<evidence type="ECO:0000259" key="1">
    <source>
        <dbReference type="Pfam" id="PF00266"/>
    </source>
</evidence>
<dbReference type="InterPro" id="IPR015422">
    <property type="entry name" value="PyrdxlP-dep_Trfase_small"/>
</dbReference>
<sequence>MCTRIDLVGMPTEAWRAEFPALAEEGRTHLNNCSASPIPYRGLAARRECERVWIESGNPWETWLAKVNQAKAQFASLINAEPEEIAVLSCATQAFAQVASALEYDERSDIVTSDLEYPTLPQFWRAQAKRGATLRVANSVDGTVVPTDRYEAELSEETLMVCGSHAYSFTGGLMDVEAVADAVHEVGGYLFLDAYQSVGVVPIDVKAQKIDMLVAGTLKFLLGGPGISFLYVDHDLANELEPFNMGWFGVDDIFGGETENPQFADGARRFELGTPPAPNAYQASAGMDLIKEVGVDTVRERVVEYTQQLIDGAIDRGYDVHSPVDPDQRGGVVNVQVETPERIESSLLDAGFNVSSRAGGIRLSPHFYNTPEEMDAVLDAIVEFDR</sequence>
<accession>J2ZAK7</accession>
<dbReference type="InterPro" id="IPR015421">
    <property type="entry name" value="PyrdxlP-dep_Trfase_major"/>
</dbReference>
<dbReference type="eggNOG" id="arCOG00065">
    <property type="taxonomic scope" value="Archaea"/>
</dbReference>
<dbReference type="PANTHER" id="PTHR43586">
    <property type="entry name" value="CYSTEINE DESULFURASE"/>
    <property type="match status" value="1"/>
</dbReference>
<gene>
    <name evidence="2" type="ORF">HSB1_40310</name>
</gene>
<dbReference type="Proteomes" id="UP000007813">
    <property type="component" value="Unassembled WGS sequence"/>
</dbReference>
<comment type="caution">
    <text evidence="2">The sequence shown here is derived from an EMBL/GenBank/DDBJ whole genome shotgun (WGS) entry which is preliminary data.</text>
</comment>
<feature type="domain" description="Aminotransferase class V" evidence="1">
    <location>
        <begin position="65"/>
        <end position="359"/>
    </location>
</feature>
<dbReference type="InterPro" id="IPR015424">
    <property type="entry name" value="PyrdxlP-dep_Trfase"/>
</dbReference>
<dbReference type="EMBL" id="ALJD01000012">
    <property type="protein sequence ID" value="EJN57670.1"/>
    <property type="molecule type" value="Genomic_DNA"/>
</dbReference>
<dbReference type="Pfam" id="PF00266">
    <property type="entry name" value="Aminotran_5"/>
    <property type="match status" value="1"/>
</dbReference>
<dbReference type="Gene3D" id="3.90.1150.10">
    <property type="entry name" value="Aspartate Aminotransferase, domain 1"/>
    <property type="match status" value="1"/>
</dbReference>
<reference evidence="2 3" key="1">
    <citation type="journal article" date="2012" name="J. Bacteriol.">
        <title>Draft Genome Sequence of the Extremely Halophilic Archaeon Halogranum salarium B-1T.</title>
        <authorList>
            <person name="Kim K.K."/>
            <person name="Lee K.C."/>
            <person name="Lee J.S."/>
        </authorList>
    </citation>
    <scope>NUCLEOTIDE SEQUENCE [LARGE SCALE GENOMIC DNA]</scope>
    <source>
        <strain evidence="2 3">B-1</strain>
    </source>
</reference>
<proteinExistence type="predicted"/>
<organism evidence="2 3">
    <name type="scientific">Halogranum salarium B-1</name>
    <dbReference type="NCBI Taxonomy" id="1210908"/>
    <lineage>
        <taxon>Archaea</taxon>
        <taxon>Methanobacteriati</taxon>
        <taxon>Methanobacteriota</taxon>
        <taxon>Stenosarchaea group</taxon>
        <taxon>Halobacteria</taxon>
        <taxon>Halobacteriales</taxon>
        <taxon>Haloferacaceae</taxon>
    </lineage>
</organism>
<name>J2ZAK7_9EURY</name>
<dbReference type="InterPro" id="IPR000192">
    <property type="entry name" value="Aminotrans_V_dom"/>
</dbReference>
<evidence type="ECO:0000313" key="3">
    <source>
        <dbReference type="Proteomes" id="UP000007813"/>
    </source>
</evidence>